<dbReference type="Pfam" id="PF19418">
    <property type="entry name" value="DEPDC5_CTD"/>
    <property type="match status" value="1"/>
</dbReference>
<dbReference type="Gene3D" id="1.10.10.10">
    <property type="entry name" value="Winged helix-like DNA-binding domain superfamily/Winged helix DNA-binding domain"/>
    <property type="match status" value="1"/>
</dbReference>
<sequence>MVAEKMAKTFKLWVHTNRGTRTQPDILIPRKDFPGVVIGDVLEIYHPDEEFSRLLLQVEALPDDIQQKDTISIEQSIANTFLLRSYKDVLVNKIDPESVSLDMVELLFKDQYFHRSDMWRLMQTLKNKCVHLNKKIEFAEIRCQVHEMWSKGEKVTCGVITEDTRVVFRSSTAVVQIFIQMSSEMWEFDLNGDLYFEKAVNGFLSDLFVKWKEQNCCHDVTIVLFSRTYYDSQSLDDFPRDIRECLQIDDFGNVYEDFYRVIVQNERYEEWGNTLKLLRKLFKEYPDYVLCYHQKNWPNWKIPTARNSTAAKGNFLETLNMSLNLFENYYLDRNFDRTGKVSVVITPGPGVFEVDRELTFITKQRTIDCGVGSDLVCMGEQPLHAVPLFKFRSRNVQSSVEVGDDYNIPHWMNHSFYTSKNQIQRQQNAKFVPRIKPPPEFLKMMEKNPPKLGDTATPFRVEGSGDDGNFPFVDYDEYDAQVFKLPSRTYNRSLRSVSCFGLKGASAGRRLPRTFAEARQMVGPRTRHVSDEPVGAVRDSPSKKANMSSSAIAIPATHSTMEDMSYSVGCYPIRERCMSRESFESSGSEDTSYQRPVVGSAGSPIGHSRLGGGYHLKRALINPFAPSRLQFKMTSNRRRWVHALPTDAKGATVQPHHVQMSMSSGSQEADDYMRSTPTPEVVQAAQLAVEARRHKSSISHGGLSEAEGVEAEVVSAAVLRSVSSTNSTGSRPSSSAELGLQRSLSSMQRLFHKGEKYIPWAQTGEQAWNPDLTTGWDWRPLDQREASAIESRLVKPIFTPTFESDNFCSGISVDWKSLTVPASLPITTDYFPDERSLKYDYVLADYSLLPDDVNADYWMSPPDDKNLSFYRRSPLTTLEVFRELISQRLGQGFQWIISKKHASKVQAAASASKPQYQHTKGLIRARDREPEEEYYLSIGRIFHKLKLRGPTITVTRYWPRHPQPQRNYTYRYRFQAPDSYCYDSSSTEFFNECLETYNWNYLDQYICTRGESDYGLTESLKYWRSRYFLLPSFNAATKKINEGQSTRCDIYEEKSASELKQQIANFVRFLEIINKLKRSPQARRSKVAGEGTDASPGKQDQETKEKEDKLSTASPSARIQEAMLDTQSGLSLIQGQQGLPSNCFISAEAVVWCQQSIAGVQSIAQATQLMQRLIDEGMILHASGNPRHKFIYGFYLYYVTQSKGKPDFQGHLIVPGSTYNTLFQNEWLEVSFLPGAADDEGGDVEKAEKVDKFYLPSPSASPPRGDSVLLMSPTVVDDWRDQTGLSKQGWGQQSATLLHKYVNVDVNAAGKSERQEWATARYNAYYSPLCAFELQLQWMVATGCVLGDLIYTWARKAGTCGFHLIPVPVDPFALPNCVNSDPLRGPIFVPLAISTVDEGDSIFSDCAEETKQDRLLRIQDAILKRYGFVPITVTLPVTARPQPSLSLPSFLSKMEVADYKHQYVHCTVGMFVLIPELKASPNSSPAASASIRHPPSPTVTSYLSKRSSSDLHKDYIARQHSNRKFESNDRIGFLWSWNYMSSKRWRSANTGFEDFQDKMLADFREFCQNKDNRLDDFLKEGGFRF</sequence>
<dbReference type="InterPro" id="IPR027244">
    <property type="entry name" value="IML1"/>
</dbReference>
<reference evidence="3 4" key="1">
    <citation type="journal article" date="2023" name="Sci. Data">
        <title>Genome assembly of the Korean intertidal mud-creeper Batillaria attramentaria.</title>
        <authorList>
            <person name="Patra A.K."/>
            <person name="Ho P.T."/>
            <person name="Jun S."/>
            <person name="Lee S.J."/>
            <person name="Kim Y."/>
            <person name="Won Y.J."/>
        </authorList>
    </citation>
    <scope>NUCLEOTIDE SEQUENCE [LARGE SCALE GENOMIC DNA]</scope>
    <source>
        <strain evidence="3">Wonlab-2016</strain>
    </source>
</reference>
<dbReference type="PANTHER" id="PTHR13179:SF8">
    <property type="entry name" value="GATOR COMPLEX PROTEIN DEPDC5"/>
    <property type="match status" value="1"/>
</dbReference>
<name>A0ABD0KE62_9CAEN</name>
<feature type="region of interest" description="Disordered" evidence="1">
    <location>
        <begin position="521"/>
        <end position="548"/>
    </location>
</feature>
<dbReference type="PROSITE" id="PS50186">
    <property type="entry name" value="DEP"/>
    <property type="match status" value="1"/>
</dbReference>
<dbReference type="InterPro" id="IPR048255">
    <property type="entry name" value="IML1_N"/>
</dbReference>
<dbReference type="Pfam" id="PF23013">
    <property type="entry name" value="IML1_N"/>
    <property type="match status" value="1"/>
</dbReference>
<dbReference type="InterPro" id="IPR036390">
    <property type="entry name" value="WH_DNA-bd_sf"/>
</dbReference>
<organism evidence="3 4">
    <name type="scientific">Batillaria attramentaria</name>
    <dbReference type="NCBI Taxonomy" id="370345"/>
    <lineage>
        <taxon>Eukaryota</taxon>
        <taxon>Metazoa</taxon>
        <taxon>Spiralia</taxon>
        <taxon>Lophotrochozoa</taxon>
        <taxon>Mollusca</taxon>
        <taxon>Gastropoda</taxon>
        <taxon>Caenogastropoda</taxon>
        <taxon>Sorbeoconcha</taxon>
        <taxon>Cerithioidea</taxon>
        <taxon>Batillariidae</taxon>
        <taxon>Batillaria</taxon>
    </lineage>
</organism>
<dbReference type="EMBL" id="JACVVK020000195">
    <property type="protein sequence ID" value="KAK7485441.1"/>
    <property type="molecule type" value="Genomic_DNA"/>
</dbReference>
<evidence type="ECO:0000256" key="1">
    <source>
        <dbReference type="SAM" id="MobiDB-lite"/>
    </source>
</evidence>
<evidence type="ECO:0000313" key="3">
    <source>
        <dbReference type="EMBL" id="KAK7485441.1"/>
    </source>
</evidence>
<feature type="region of interest" description="Disordered" evidence="1">
    <location>
        <begin position="1484"/>
        <end position="1503"/>
    </location>
</feature>
<dbReference type="Pfam" id="PF12257">
    <property type="entry name" value="IML1"/>
    <property type="match status" value="1"/>
</dbReference>
<gene>
    <name evidence="3" type="ORF">BaRGS_00023389</name>
</gene>
<protein>
    <recommendedName>
        <fullName evidence="2">DEP domain-containing protein</fullName>
    </recommendedName>
</protein>
<dbReference type="InterPro" id="IPR045838">
    <property type="entry name" value="DEPDC5_CTD"/>
</dbReference>
<feature type="compositionally biased region" description="Basic and acidic residues" evidence="1">
    <location>
        <begin position="1099"/>
        <end position="1110"/>
    </location>
</feature>
<dbReference type="InterPro" id="IPR055213">
    <property type="entry name" value="IML1_double_psi_beta_barrel"/>
</dbReference>
<dbReference type="Proteomes" id="UP001519460">
    <property type="component" value="Unassembled WGS sequence"/>
</dbReference>
<dbReference type="SUPFAM" id="SSF46785">
    <property type="entry name" value="Winged helix' DNA-binding domain"/>
    <property type="match status" value="1"/>
</dbReference>
<feature type="domain" description="DEP" evidence="2">
    <location>
        <begin position="1142"/>
        <end position="1202"/>
    </location>
</feature>
<evidence type="ECO:0000313" key="4">
    <source>
        <dbReference type="Proteomes" id="UP001519460"/>
    </source>
</evidence>
<dbReference type="InterPro" id="IPR000591">
    <property type="entry name" value="DEP_dom"/>
</dbReference>
<dbReference type="InterPro" id="IPR036388">
    <property type="entry name" value="WH-like_DNA-bd_sf"/>
</dbReference>
<feature type="region of interest" description="Disordered" evidence="1">
    <location>
        <begin position="1082"/>
        <end position="1115"/>
    </location>
</feature>
<dbReference type="SMART" id="SM00049">
    <property type="entry name" value="DEP"/>
    <property type="match status" value="1"/>
</dbReference>
<accession>A0ABD0KE62</accession>
<proteinExistence type="predicted"/>
<comment type="caution">
    <text evidence="3">The sequence shown here is derived from an EMBL/GenBank/DDBJ whole genome shotgun (WGS) entry which is preliminary data.</text>
</comment>
<keyword evidence="4" id="KW-1185">Reference proteome</keyword>
<evidence type="ECO:0000259" key="2">
    <source>
        <dbReference type="PROSITE" id="PS50186"/>
    </source>
</evidence>
<dbReference type="PANTHER" id="PTHR13179">
    <property type="entry name" value="DEP DOMAIN CONTAINING PROTEIN 5"/>
    <property type="match status" value="1"/>
</dbReference>